<dbReference type="RefSeq" id="WP_015711523.1">
    <property type="nucleotide sequence ID" value="NC_015577.1"/>
</dbReference>
<protein>
    <recommendedName>
        <fullName evidence="2">histidine kinase</fullName>
        <ecNumber evidence="2">2.7.13.3</ecNumber>
    </recommendedName>
</protein>
<evidence type="ECO:0000256" key="6">
    <source>
        <dbReference type="SAM" id="Phobius"/>
    </source>
</evidence>
<proteinExistence type="predicted"/>
<dbReference type="Proteomes" id="UP000009222">
    <property type="component" value="Chromosome"/>
</dbReference>
<dbReference type="EMBL" id="CP001841">
    <property type="protein sequence ID" value="AEF83043.1"/>
    <property type="molecule type" value="Genomic_DNA"/>
</dbReference>
<keyword evidence="3" id="KW-0808">Transferase</keyword>
<evidence type="ECO:0000256" key="2">
    <source>
        <dbReference type="ARBA" id="ARBA00012438"/>
    </source>
</evidence>
<dbReference type="AlphaFoldDB" id="F5YCV2"/>
<dbReference type="FunCoup" id="F5YCV2">
    <property type="interactions" value="75"/>
</dbReference>
<keyword evidence="5" id="KW-0902">Two-component regulatory system</keyword>
<reference evidence="9" key="1">
    <citation type="submission" date="2009-12" db="EMBL/GenBank/DDBJ databases">
        <title>Complete sequence of Treponema azotonutricium strain ZAS-9.</title>
        <authorList>
            <person name="Tetu S.G."/>
            <person name="Matson E."/>
            <person name="Ren Q."/>
            <person name="Seshadri R."/>
            <person name="Elbourne L."/>
            <person name="Hassan K.A."/>
            <person name="Durkin A."/>
            <person name="Radune D."/>
            <person name="Mohamoud Y."/>
            <person name="Shay R."/>
            <person name="Jin S."/>
            <person name="Zhang X."/>
            <person name="Lucey K."/>
            <person name="Ballor N.R."/>
            <person name="Ottesen E."/>
            <person name="Rosenthal R."/>
            <person name="Allen A."/>
            <person name="Leadbetter J.R."/>
            <person name="Paulsen I.T."/>
        </authorList>
    </citation>
    <scope>NUCLEOTIDE SEQUENCE [LARGE SCALE GENOMIC DNA]</scope>
    <source>
        <strain evidence="9">ATCC BAA-888 / DSM 13862 / ZAS-9</strain>
    </source>
</reference>
<dbReference type="PANTHER" id="PTHR24421">
    <property type="entry name" value="NITRATE/NITRITE SENSOR PROTEIN NARX-RELATED"/>
    <property type="match status" value="1"/>
</dbReference>
<dbReference type="GO" id="GO:0000160">
    <property type="term" value="P:phosphorelay signal transduction system"/>
    <property type="evidence" value="ECO:0007669"/>
    <property type="project" value="UniProtKB-KW"/>
</dbReference>
<accession>F5YCV2</accession>
<evidence type="ECO:0000313" key="9">
    <source>
        <dbReference type="Proteomes" id="UP000009222"/>
    </source>
</evidence>
<dbReference type="InterPro" id="IPR003594">
    <property type="entry name" value="HATPase_dom"/>
</dbReference>
<feature type="transmembrane region" description="Helical" evidence="6">
    <location>
        <begin position="12"/>
        <end position="31"/>
    </location>
</feature>
<keyword evidence="6" id="KW-1133">Transmembrane helix</keyword>
<keyword evidence="4 8" id="KW-0418">Kinase</keyword>
<comment type="catalytic activity">
    <reaction evidence="1">
        <text>ATP + protein L-histidine = ADP + protein N-phospho-L-histidine.</text>
        <dbReference type="EC" id="2.7.13.3"/>
    </reaction>
</comment>
<evidence type="ECO:0000259" key="7">
    <source>
        <dbReference type="SMART" id="SM00387"/>
    </source>
</evidence>
<dbReference type="InterPro" id="IPR050482">
    <property type="entry name" value="Sensor_HK_TwoCompSys"/>
</dbReference>
<keyword evidence="6" id="KW-0812">Transmembrane</keyword>
<dbReference type="GO" id="GO:0004673">
    <property type="term" value="F:protein histidine kinase activity"/>
    <property type="evidence" value="ECO:0007669"/>
    <property type="project" value="UniProtKB-EC"/>
</dbReference>
<evidence type="ECO:0000313" key="8">
    <source>
        <dbReference type="EMBL" id="AEF83043.1"/>
    </source>
</evidence>
<sequence length="250" mass="27952">MPSEFDSYFRLLWLLVLFIGLLMACLSYIYLAMRKARKRELQNMAFSSLALEAQETERRRIAAELHDTVLPDLRDNPAAARIREICGRLMPPDLIRFSLKDSLSSLCDSFVKRTGIECIVEIEESLDFNGLSDEHRLHLYRIAQEALNNIGKHSHAKQAVLVARQGVPEPVGFLKSKGFPGKGQPLLFSISDDGQGLQSRPGLRREGKHDGLGMSTMRQRAAILGAHIDFISVEGNGLMVCVKVPPQDKP</sequence>
<dbReference type="HOGENOM" id="CLU_000445_20_6_12"/>
<dbReference type="SUPFAM" id="SSF55874">
    <property type="entry name" value="ATPase domain of HSP90 chaperone/DNA topoisomerase II/histidine kinase"/>
    <property type="match status" value="1"/>
</dbReference>
<dbReference type="eggNOG" id="COG4585">
    <property type="taxonomic scope" value="Bacteria"/>
</dbReference>
<dbReference type="KEGG" id="taz:TREAZ_0422"/>
<dbReference type="Gene3D" id="3.30.565.10">
    <property type="entry name" value="Histidine kinase-like ATPase, C-terminal domain"/>
    <property type="match status" value="1"/>
</dbReference>
<reference evidence="8 9" key="2">
    <citation type="journal article" date="2011" name="ISME J.">
        <title>RNA-seq reveals cooperative metabolic interactions between two termite-gut spirochete species in co-culture.</title>
        <authorList>
            <person name="Rosenthal A.Z."/>
            <person name="Matson E.G."/>
            <person name="Eldar A."/>
            <person name="Leadbetter J.R."/>
        </authorList>
    </citation>
    <scope>NUCLEOTIDE SEQUENCE [LARGE SCALE GENOMIC DNA]</scope>
    <source>
        <strain evidence="9">ATCC BAA-888 / DSM 13862 / ZAS-9</strain>
    </source>
</reference>
<evidence type="ECO:0000256" key="5">
    <source>
        <dbReference type="ARBA" id="ARBA00023012"/>
    </source>
</evidence>
<evidence type="ECO:0000256" key="3">
    <source>
        <dbReference type="ARBA" id="ARBA00022679"/>
    </source>
</evidence>
<dbReference type="InParanoid" id="F5YCV2"/>
<dbReference type="Pfam" id="PF02518">
    <property type="entry name" value="HATPase_c"/>
    <property type="match status" value="1"/>
</dbReference>
<name>F5YCV2_LEAAZ</name>
<keyword evidence="6" id="KW-0472">Membrane</keyword>
<keyword evidence="9" id="KW-1185">Reference proteome</keyword>
<dbReference type="InterPro" id="IPR036890">
    <property type="entry name" value="HATPase_C_sf"/>
</dbReference>
<dbReference type="CDD" id="cd16917">
    <property type="entry name" value="HATPase_UhpB-NarQ-NarX-like"/>
    <property type="match status" value="1"/>
</dbReference>
<evidence type="ECO:0000256" key="4">
    <source>
        <dbReference type="ARBA" id="ARBA00022777"/>
    </source>
</evidence>
<organism evidence="8 9">
    <name type="scientific">Leadbettera azotonutricia (strain ATCC BAA-888 / DSM 13862 / ZAS-9)</name>
    <name type="common">Treponema azotonutricium</name>
    <dbReference type="NCBI Taxonomy" id="545695"/>
    <lineage>
        <taxon>Bacteria</taxon>
        <taxon>Pseudomonadati</taxon>
        <taxon>Spirochaetota</taxon>
        <taxon>Spirochaetia</taxon>
        <taxon>Spirochaetales</taxon>
        <taxon>Breznakiellaceae</taxon>
        <taxon>Leadbettera</taxon>
    </lineage>
</organism>
<evidence type="ECO:0000256" key="1">
    <source>
        <dbReference type="ARBA" id="ARBA00000085"/>
    </source>
</evidence>
<gene>
    <name evidence="8" type="ordered locus">TREAZ_0422</name>
</gene>
<dbReference type="STRING" id="545695.TREAZ_0422"/>
<dbReference type="PANTHER" id="PTHR24421:SF10">
    <property type="entry name" value="NITRATE_NITRITE SENSOR PROTEIN NARQ"/>
    <property type="match status" value="1"/>
</dbReference>
<dbReference type="EC" id="2.7.13.3" evidence="2"/>
<dbReference type="SMART" id="SM00387">
    <property type="entry name" value="HATPase_c"/>
    <property type="match status" value="1"/>
</dbReference>
<feature type="domain" description="Histidine kinase/HSP90-like ATPase" evidence="7">
    <location>
        <begin position="134"/>
        <end position="248"/>
    </location>
</feature>